<dbReference type="PANTHER" id="PTHR43690:SF17">
    <property type="entry name" value="PROTEIN YHJJ"/>
    <property type="match status" value="1"/>
</dbReference>
<reference evidence="10 11" key="1">
    <citation type="submission" date="2016-02" db="EMBL/GenBank/DDBJ databases">
        <authorList>
            <person name="Wen L."/>
            <person name="He K."/>
            <person name="Yang H."/>
        </authorList>
    </citation>
    <scope>NUCLEOTIDE SEQUENCE [LARGE SCALE GENOMIC DNA]</scope>
    <source>
        <strain evidence="10">ShG14-8</strain>
    </source>
</reference>
<dbReference type="Gene3D" id="3.30.830.10">
    <property type="entry name" value="Metalloenzyme, LuxS/M16 peptidase-like"/>
    <property type="match status" value="2"/>
</dbReference>
<dbReference type="Pfam" id="PF05193">
    <property type="entry name" value="Peptidase_M16_C"/>
    <property type="match status" value="1"/>
</dbReference>
<dbReference type="InterPro" id="IPR011765">
    <property type="entry name" value="Pept_M16_N"/>
</dbReference>
<dbReference type="InterPro" id="IPR050626">
    <property type="entry name" value="Peptidase_M16"/>
</dbReference>
<feature type="chain" id="PRO_5007483927" evidence="7">
    <location>
        <begin position="22"/>
        <end position="455"/>
    </location>
</feature>
<gene>
    <name evidence="10" type="ORF">AWT59_1515</name>
</gene>
<evidence type="ECO:0000256" key="6">
    <source>
        <dbReference type="SAM" id="MobiDB-lite"/>
    </source>
</evidence>
<comment type="caution">
    <text evidence="10">The sequence shown here is derived from an EMBL/GenBank/DDBJ whole genome shotgun (WGS) entry which is preliminary data.</text>
</comment>
<dbReference type="AlphaFoldDB" id="A0A139BTS7"/>
<evidence type="ECO:0000259" key="9">
    <source>
        <dbReference type="Pfam" id="PF05193"/>
    </source>
</evidence>
<accession>A0A139BTS7</accession>
<dbReference type="Proteomes" id="UP000070578">
    <property type="component" value="Unassembled WGS sequence"/>
</dbReference>
<keyword evidence="3" id="KW-0378">Hydrolase</keyword>
<protein>
    <submittedName>
        <fullName evidence="10">Peptidase M16 domain protein</fullName>
    </submittedName>
</protein>
<dbReference type="SUPFAM" id="SSF63411">
    <property type="entry name" value="LuxS/MPP-like metallohydrolase"/>
    <property type="match status" value="2"/>
</dbReference>
<comment type="similarity">
    <text evidence="1">Belongs to the peptidase M16 family.</text>
</comment>
<evidence type="ECO:0000256" key="4">
    <source>
        <dbReference type="ARBA" id="ARBA00022833"/>
    </source>
</evidence>
<feature type="domain" description="Peptidase M16 C-terminal" evidence="9">
    <location>
        <begin position="188"/>
        <end position="369"/>
    </location>
</feature>
<evidence type="ECO:0000256" key="3">
    <source>
        <dbReference type="ARBA" id="ARBA00022801"/>
    </source>
</evidence>
<keyword evidence="7" id="KW-0732">Signal</keyword>
<dbReference type="InterPro" id="IPR011249">
    <property type="entry name" value="Metalloenz_LuxS/M16"/>
</dbReference>
<evidence type="ECO:0000259" key="8">
    <source>
        <dbReference type="Pfam" id="PF00675"/>
    </source>
</evidence>
<feature type="domain" description="Peptidase M16 N-terminal" evidence="8">
    <location>
        <begin position="33"/>
        <end position="179"/>
    </location>
</feature>
<evidence type="ECO:0000256" key="1">
    <source>
        <dbReference type="ARBA" id="ARBA00007261"/>
    </source>
</evidence>
<dbReference type="EMBL" id="LSLI01000032">
    <property type="protein sequence ID" value="KXS32367.1"/>
    <property type="molecule type" value="Genomic_DNA"/>
</dbReference>
<reference evidence="10 11" key="2">
    <citation type="submission" date="2016-03" db="EMBL/GenBank/DDBJ databases">
        <title>New uncultured bacterium of the family Gallionellaceae from acid mine drainage: description and reconstruction of genome based on metagenomic analysis of microbial community.</title>
        <authorList>
            <person name="Kadnikov V."/>
            <person name="Ivasenko D."/>
            <person name="Beletsky A."/>
            <person name="Mardanov A."/>
            <person name="Danilova E."/>
            <person name="Pimenov N."/>
            <person name="Karnachuk O."/>
            <person name="Ravin N."/>
        </authorList>
    </citation>
    <scope>NUCLEOTIDE SEQUENCE [LARGE SCALE GENOMIC DNA]</scope>
    <source>
        <strain evidence="10">ShG14-8</strain>
    </source>
</reference>
<dbReference type="PATRIC" id="fig|1796491.3.peg.1665"/>
<keyword evidence="5" id="KW-0482">Metalloprotease</keyword>
<dbReference type="GO" id="GO:0006508">
    <property type="term" value="P:proteolysis"/>
    <property type="evidence" value="ECO:0007669"/>
    <property type="project" value="UniProtKB-KW"/>
</dbReference>
<name>A0A139BTS7_9PROT</name>
<evidence type="ECO:0000313" key="11">
    <source>
        <dbReference type="Proteomes" id="UP000070578"/>
    </source>
</evidence>
<keyword evidence="4" id="KW-0862">Zinc</keyword>
<feature type="signal peptide" evidence="7">
    <location>
        <begin position="1"/>
        <end position="21"/>
    </location>
</feature>
<dbReference type="Pfam" id="PF00675">
    <property type="entry name" value="Peptidase_M16"/>
    <property type="match status" value="1"/>
</dbReference>
<keyword evidence="2" id="KW-0645">Protease</keyword>
<feature type="region of interest" description="Disordered" evidence="6">
    <location>
        <begin position="310"/>
        <end position="332"/>
    </location>
</feature>
<feature type="region of interest" description="Disordered" evidence="6">
    <location>
        <begin position="435"/>
        <end position="455"/>
    </location>
</feature>
<evidence type="ECO:0000256" key="5">
    <source>
        <dbReference type="ARBA" id="ARBA00023049"/>
    </source>
</evidence>
<evidence type="ECO:0000256" key="7">
    <source>
        <dbReference type="SAM" id="SignalP"/>
    </source>
</evidence>
<dbReference type="GO" id="GO:0008237">
    <property type="term" value="F:metallopeptidase activity"/>
    <property type="evidence" value="ECO:0007669"/>
    <property type="project" value="UniProtKB-KW"/>
</dbReference>
<organism evidence="10 11">
    <name type="scientific">Candidatus Gallionella acididurans</name>
    <dbReference type="NCBI Taxonomy" id="1796491"/>
    <lineage>
        <taxon>Bacteria</taxon>
        <taxon>Pseudomonadati</taxon>
        <taxon>Pseudomonadota</taxon>
        <taxon>Betaproteobacteria</taxon>
        <taxon>Nitrosomonadales</taxon>
        <taxon>Gallionellaceae</taxon>
        <taxon>Gallionella</taxon>
    </lineage>
</organism>
<proteinExistence type="inferred from homology"/>
<dbReference type="GO" id="GO:0046872">
    <property type="term" value="F:metal ion binding"/>
    <property type="evidence" value="ECO:0007669"/>
    <property type="project" value="InterPro"/>
</dbReference>
<evidence type="ECO:0000313" key="10">
    <source>
        <dbReference type="EMBL" id="KXS32367.1"/>
    </source>
</evidence>
<sequence>MKTYLICIALLLGCSQNAAHAETYERTLANGLKVVVKEDHRAPVVVQQIWYKAGSMDENTGLTGVAHALEHMMFKGTRTVPAGEFSRRIAAAGGRENAFTNTDYTAYFQQLDKSQLPLAMKLESDRMHNLNLTAREFGKEIKVVMEERRMRTDDEPQSLMNEIMMATIYEEHPYHHPVIGWMNDLEAMSVNDVKEWYTRWYAPNNATLVIAGDVKAEEVFALAQRYYGAIPKKTLPVRRHFVEPKQVGIKRVVVKAPAELPQLVMAYQAPALRDPKQDWEPYALEMLAGVLDGNESARLNKHLVREQQVASGADANYDPTTRGPSLFTLEATPSTGKTVQDVEAALREQIALLVKNGVDEDELKRVKAQVMAGEVYKLDSVFYQAMQIGQMESIGLGYQAIPVMLEKLQGVTAAQVQQVAKEVLQDDNLTVAVLDPQPLSGKPKHKFEGGSSNVR</sequence>
<evidence type="ECO:0000256" key="2">
    <source>
        <dbReference type="ARBA" id="ARBA00022670"/>
    </source>
</evidence>
<dbReference type="PANTHER" id="PTHR43690">
    <property type="entry name" value="NARDILYSIN"/>
    <property type="match status" value="1"/>
</dbReference>
<dbReference type="InterPro" id="IPR007863">
    <property type="entry name" value="Peptidase_M16_C"/>
</dbReference>